<dbReference type="AlphaFoldDB" id="A0AAN9PTS3"/>
<organism evidence="1 2">
    <name type="scientific">Clitoria ternatea</name>
    <name type="common">Butterfly pea</name>
    <dbReference type="NCBI Taxonomy" id="43366"/>
    <lineage>
        <taxon>Eukaryota</taxon>
        <taxon>Viridiplantae</taxon>
        <taxon>Streptophyta</taxon>
        <taxon>Embryophyta</taxon>
        <taxon>Tracheophyta</taxon>
        <taxon>Spermatophyta</taxon>
        <taxon>Magnoliopsida</taxon>
        <taxon>eudicotyledons</taxon>
        <taxon>Gunneridae</taxon>
        <taxon>Pentapetalae</taxon>
        <taxon>rosids</taxon>
        <taxon>fabids</taxon>
        <taxon>Fabales</taxon>
        <taxon>Fabaceae</taxon>
        <taxon>Papilionoideae</taxon>
        <taxon>50 kb inversion clade</taxon>
        <taxon>NPAAA clade</taxon>
        <taxon>indigoferoid/millettioid clade</taxon>
        <taxon>Phaseoleae</taxon>
        <taxon>Clitoria</taxon>
    </lineage>
</organism>
<reference evidence="1 2" key="1">
    <citation type="submission" date="2024-01" db="EMBL/GenBank/DDBJ databases">
        <title>The genomes of 5 underutilized Papilionoideae crops provide insights into root nodulation and disease resistance.</title>
        <authorList>
            <person name="Yuan L."/>
        </authorList>
    </citation>
    <scope>NUCLEOTIDE SEQUENCE [LARGE SCALE GENOMIC DNA]</scope>
    <source>
        <strain evidence="1">LY-2023</strain>
        <tissue evidence="1">Leaf</tissue>
    </source>
</reference>
<proteinExistence type="predicted"/>
<dbReference type="EMBL" id="JAYKXN010000002">
    <property type="protein sequence ID" value="KAK7310401.1"/>
    <property type="molecule type" value="Genomic_DNA"/>
</dbReference>
<protein>
    <submittedName>
        <fullName evidence="1">Uncharacterized protein</fullName>
    </submittedName>
</protein>
<evidence type="ECO:0000313" key="1">
    <source>
        <dbReference type="EMBL" id="KAK7310401.1"/>
    </source>
</evidence>
<accession>A0AAN9PTS3</accession>
<comment type="caution">
    <text evidence="1">The sequence shown here is derived from an EMBL/GenBank/DDBJ whole genome shotgun (WGS) entry which is preliminary data.</text>
</comment>
<sequence>MKQLPLDRYFDINNVKGLRSLIKGVLELAKEPSRLCLEECMANDHFESTLGYGIKKEIQLGLAVIWFAIVWSIWEVRNATIFMEGSVNVNHMLELASYGAYAGYGGNYANSQLPTSVPQSTAYGAYPPA</sequence>
<name>A0AAN9PTS3_CLITE</name>
<dbReference type="Proteomes" id="UP001359559">
    <property type="component" value="Unassembled WGS sequence"/>
</dbReference>
<keyword evidence="2" id="KW-1185">Reference proteome</keyword>
<evidence type="ECO:0000313" key="2">
    <source>
        <dbReference type="Proteomes" id="UP001359559"/>
    </source>
</evidence>
<gene>
    <name evidence="1" type="ORF">RJT34_07890</name>
</gene>